<name>A0A6J6MSQ4_9ZZZZ</name>
<organism evidence="1">
    <name type="scientific">freshwater metagenome</name>
    <dbReference type="NCBI Taxonomy" id="449393"/>
    <lineage>
        <taxon>unclassified sequences</taxon>
        <taxon>metagenomes</taxon>
        <taxon>ecological metagenomes</taxon>
    </lineage>
</organism>
<dbReference type="EMBL" id="CAEZXN010000025">
    <property type="protein sequence ID" value="CAB4699690.1"/>
    <property type="molecule type" value="Genomic_DNA"/>
</dbReference>
<gene>
    <name evidence="1" type="ORF">UFOPK2342_00857</name>
    <name evidence="2" type="ORF">UFOPK2423_01104</name>
    <name evidence="3" type="ORF">UFOPK3266_01058</name>
</gene>
<accession>A0A6J6MSQ4</accession>
<dbReference type="AlphaFoldDB" id="A0A6J6MSQ4"/>
<evidence type="ECO:0000313" key="2">
    <source>
        <dbReference type="EMBL" id="CAB4699690.1"/>
    </source>
</evidence>
<dbReference type="Gene3D" id="2.60.40.230">
    <property type="entry name" value="Neocarzinostatin-like"/>
    <property type="match status" value="1"/>
</dbReference>
<dbReference type="EMBL" id="CAFBAA010000027">
    <property type="protein sequence ID" value="CAB4844161.1"/>
    <property type="molecule type" value="Genomic_DNA"/>
</dbReference>
<reference evidence="1" key="1">
    <citation type="submission" date="2020-05" db="EMBL/GenBank/DDBJ databases">
        <authorList>
            <person name="Chiriac C."/>
            <person name="Salcher M."/>
            <person name="Ghai R."/>
            <person name="Kavagutti S V."/>
        </authorList>
    </citation>
    <scope>NUCLEOTIDE SEQUENCE</scope>
</reference>
<dbReference type="EMBL" id="CAEZXB010000013">
    <property type="protein sequence ID" value="CAB4676997.1"/>
    <property type="molecule type" value="Genomic_DNA"/>
</dbReference>
<protein>
    <submittedName>
        <fullName evidence="1">Unannotated protein</fullName>
    </submittedName>
</protein>
<proteinExistence type="predicted"/>
<evidence type="ECO:0000313" key="1">
    <source>
        <dbReference type="EMBL" id="CAB4676997.1"/>
    </source>
</evidence>
<dbReference type="SUPFAM" id="SSF49319">
    <property type="entry name" value="Actinoxanthin-like"/>
    <property type="match status" value="1"/>
</dbReference>
<evidence type="ECO:0000313" key="3">
    <source>
        <dbReference type="EMBL" id="CAB4844161.1"/>
    </source>
</evidence>
<sequence length="166" mass="17386">MRRAIVFLEIFGLLTALPLSPASAVPGQHNETFTVSKSTKLKPGGQVITVTGEGFDTSVGIYIALCVVNKNVLAHKAAPTPCGGGADQTGTKGASLWISSNPPTYGIGLATAYTKSGGFNEKLKVGAMIGKVDCRKKSCAIAVRADHTRGDDRSYDIFIPVTFLAK</sequence>
<dbReference type="InterPro" id="IPR027273">
    <property type="entry name" value="Neocarzinostatin-like"/>
</dbReference>